<evidence type="ECO:0000256" key="3">
    <source>
        <dbReference type="ARBA" id="ARBA00022475"/>
    </source>
</evidence>
<proteinExistence type="inferred from homology"/>
<dbReference type="PANTHER" id="PTHR40074:SF2">
    <property type="entry name" value="O-ACETYLTRANSFERASE WECH"/>
    <property type="match status" value="1"/>
</dbReference>
<feature type="transmembrane region" description="Helical" evidence="7">
    <location>
        <begin position="186"/>
        <end position="208"/>
    </location>
</feature>
<feature type="transmembrane region" description="Helical" evidence="7">
    <location>
        <begin position="20"/>
        <end position="37"/>
    </location>
</feature>
<name>A0ABM7TAL7_9CLOT</name>
<keyword evidence="3" id="KW-1003">Cell membrane</keyword>
<keyword evidence="5 7" id="KW-1133">Transmembrane helix</keyword>
<comment type="similarity">
    <text evidence="2">Belongs to the acyltransferase 3 family.</text>
</comment>
<organism evidence="9 10">
    <name type="scientific">Clostridium gelidum</name>
    <dbReference type="NCBI Taxonomy" id="704125"/>
    <lineage>
        <taxon>Bacteria</taxon>
        <taxon>Bacillati</taxon>
        <taxon>Bacillota</taxon>
        <taxon>Clostridia</taxon>
        <taxon>Eubacteriales</taxon>
        <taxon>Clostridiaceae</taxon>
        <taxon>Clostridium</taxon>
    </lineage>
</organism>
<feature type="transmembrane region" description="Helical" evidence="7">
    <location>
        <begin position="162"/>
        <end position="179"/>
    </location>
</feature>
<sequence length="337" mass="39322">MFVINCHIMEQCGYITMGNYFSVGVQIFLFISGWLYSTKKFESADIKIKFVVKNYCKILLDYYVYCSLFALPIYYILKPETITVGSILRVLTCSGTIGGIHHLWYIPYLLFCYLITPALYDVGIGLEVKLWGEKSRKGYFTVLLLMALLVQILMYAFNSYFIAAWIFCYVAGYYFNSILEKLKSNNIVNVVTIIFFLTTILANILKYYFKYYLQINVIGVRLTLFTLLYNYAQAFLGISIIVIVYFALRHVEWKKHRGVMNVLEFTDKYSYDIYLTHMIYVKGVLSVIGITKSFGLNVFMAIFLSLVSGTILHIICCILRNINQKKWEKRNEKKQIY</sequence>
<feature type="transmembrane region" description="Helical" evidence="7">
    <location>
        <begin position="138"/>
        <end position="156"/>
    </location>
</feature>
<evidence type="ECO:0000256" key="4">
    <source>
        <dbReference type="ARBA" id="ARBA00022692"/>
    </source>
</evidence>
<accession>A0ABM7TAL7</accession>
<evidence type="ECO:0000313" key="10">
    <source>
        <dbReference type="Proteomes" id="UP000824633"/>
    </source>
</evidence>
<feature type="transmembrane region" description="Helical" evidence="7">
    <location>
        <begin position="228"/>
        <end position="248"/>
    </location>
</feature>
<evidence type="ECO:0000256" key="7">
    <source>
        <dbReference type="SAM" id="Phobius"/>
    </source>
</evidence>
<feature type="transmembrane region" description="Helical" evidence="7">
    <location>
        <begin position="296"/>
        <end position="319"/>
    </location>
</feature>
<feature type="transmembrane region" description="Helical" evidence="7">
    <location>
        <begin position="269"/>
        <end position="290"/>
    </location>
</feature>
<comment type="subcellular location">
    <subcellularLocation>
        <location evidence="1">Cell membrane</location>
        <topology evidence="1">Multi-pass membrane protein</topology>
    </subcellularLocation>
</comment>
<evidence type="ECO:0000256" key="5">
    <source>
        <dbReference type="ARBA" id="ARBA00022989"/>
    </source>
</evidence>
<evidence type="ECO:0000259" key="8">
    <source>
        <dbReference type="Pfam" id="PF01757"/>
    </source>
</evidence>
<feature type="transmembrane region" description="Helical" evidence="7">
    <location>
        <begin position="58"/>
        <end position="77"/>
    </location>
</feature>
<reference evidence="10" key="1">
    <citation type="submission" date="2021-07" db="EMBL/GenBank/DDBJ databases">
        <title>Complete genome sequencing of a Clostridium isolate.</title>
        <authorList>
            <person name="Ueki A."/>
            <person name="Tonouchi A."/>
        </authorList>
    </citation>
    <scope>NUCLEOTIDE SEQUENCE [LARGE SCALE GENOMIC DNA]</scope>
    <source>
        <strain evidence="10">C5S11</strain>
    </source>
</reference>
<dbReference type="InterPro" id="IPR002656">
    <property type="entry name" value="Acyl_transf_3_dom"/>
</dbReference>
<keyword evidence="6 7" id="KW-0472">Membrane</keyword>
<protein>
    <recommendedName>
        <fullName evidence="8">Acyltransferase 3 domain-containing protein</fullName>
    </recommendedName>
</protein>
<gene>
    <name evidence="9" type="ORF">psyc5s11_50780</name>
</gene>
<keyword evidence="10" id="KW-1185">Reference proteome</keyword>
<feature type="transmembrane region" description="Helical" evidence="7">
    <location>
        <begin position="105"/>
        <end position="126"/>
    </location>
</feature>
<dbReference type="EMBL" id="AP024849">
    <property type="protein sequence ID" value="BCZ49011.1"/>
    <property type="molecule type" value="Genomic_DNA"/>
</dbReference>
<dbReference type="Pfam" id="PF01757">
    <property type="entry name" value="Acyl_transf_3"/>
    <property type="match status" value="1"/>
</dbReference>
<feature type="domain" description="Acyltransferase 3" evidence="8">
    <location>
        <begin position="1"/>
        <end position="312"/>
    </location>
</feature>
<dbReference type="PANTHER" id="PTHR40074">
    <property type="entry name" value="O-ACETYLTRANSFERASE WECH"/>
    <property type="match status" value="1"/>
</dbReference>
<evidence type="ECO:0000256" key="1">
    <source>
        <dbReference type="ARBA" id="ARBA00004651"/>
    </source>
</evidence>
<evidence type="ECO:0000313" key="9">
    <source>
        <dbReference type="EMBL" id="BCZ49011.1"/>
    </source>
</evidence>
<dbReference type="Proteomes" id="UP000824633">
    <property type="component" value="Chromosome"/>
</dbReference>
<evidence type="ECO:0000256" key="2">
    <source>
        <dbReference type="ARBA" id="ARBA00007400"/>
    </source>
</evidence>
<keyword evidence="4 7" id="KW-0812">Transmembrane</keyword>
<evidence type="ECO:0000256" key="6">
    <source>
        <dbReference type="ARBA" id="ARBA00023136"/>
    </source>
</evidence>